<proteinExistence type="predicted"/>
<dbReference type="RefSeq" id="WP_344131036.1">
    <property type="nucleotide sequence ID" value="NZ_BAAALT010000078.1"/>
</dbReference>
<reference evidence="2" key="1">
    <citation type="journal article" date="2019" name="Int. J. Syst. Evol. Microbiol.">
        <title>The Global Catalogue of Microorganisms (GCM) 10K type strain sequencing project: providing services to taxonomists for standard genome sequencing and annotation.</title>
        <authorList>
            <consortium name="The Broad Institute Genomics Platform"/>
            <consortium name="The Broad Institute Genome Sequencing Center for Infectious Disease"/>
            <person name="Wu L."/>
            <person name="Ma J."/>
        </authorList>
    </citation>
    <scope>NUCLEOTIDE SEQUENCE [LARGE SCALE GENOMIC DNA]</scope>
    <source>
        <strain evidence="2">JCM 13250</strain>
    </source>
</reference>
<name>A0ABP4Y6S1_9ACTN</name>
<protein>
    <submittedName>
        <fullName evidence="1">Uncharacterized protein</fullName>
    </submittedName>
</protein>
<organism evidence="1 2">
    <name type="scientific">Luedemannella flava</name>
    <dbReference type="NCBI Taxonomy" id="349316"/>
    <lineage>
        <taxon>Bacteria</taxon>
        <taxon>Bacillati</taxon>
        <taxon>Actinomycetota</taxon>
        <taxon>Actinomycetes</taxon>
        <taxon>Micromonosporales</taxon>
        <taxon>Micromonosporaceae</taxon>
        <taxon>Luedemannella</taxon>
    </lineage>
</organism>
<evidence type="ECO:0000313" key="1">
    <source>
        <dbReference type="EMBL" id="GAA1805493.1"/>
    </source>
</evidence>
<keyword evidence="2" id="KW-1185">Reference proteome</keyword>
<accession>A0ABP4Y6S1</accession>
<dbReference type="Proteomes" id="UP001500218">
    <property type="component" value="Unassembled WGS sequence"/>
</dbReference>
<comment type="caution">
    <text evidence="1">The sequence shown here is derived from an EMBL/GenBank/DDBJ whole genome shotgun (WGS) entry which is preliminary data.</text>
</comment>
<sequence>MDTNNTQYLLSLTICRQSSYTPVNLRINVNGSSSGVITTEDNVAPAWPRGDATKPL</sequence>
<gene>
    <name evidence="1" type="ORF">GCM10009682_29150</name>
</gene>
<dbReference type="EMBL" id="BAAALT010000078">
    <property type="protein sequence ID" value="GAA1805493.1"/>
    <property type="molecule type" value="Genomic_DNA"/>
</dbReference>
<evidence type="ECO:0000313" key="2">
    <source>
        <dbReference type="Proteomes" id="UP001500218"/>
    </source>
</evidence>